<dbReference type="Pfam" id="PF00300">
    <property type="entry name" value="His_Phos_1"/>
    <property type="match status" value="1"/>
</dbReference>
<accession>A0A6A6UI47</accession>
<dbReference type="AlphaFoldDB" id="A0A6A6UI47"/>
<keyword evidence="2" id="KW-1185">Reference proteome</keyword>
<dbReference type="CDD" id="cd07067">
    <property type="entry name" value="HP_PGM_like"/>
    <property type="match status" value="1"/>
</dbReference>
<dbReference type="SUPFAM" id="SSF53254">
    <property type="entry name" value="Phosphoglycerate mutase-like"/>
    <property type="match status" value="1"/>
</dbReference>
<organism evidence="1 2">
    <name type="scientific">Microthyrium microscopicum</name>
    <dbReference type="NCBI Taxonomy" id="703497"/>
    <lineage>
        <taxon>Eukaryota</taxon>
        <taxon>Fungi</taxon>
        <taxon>Dikarya</taxon>
        <taxon>Ascomycota</taxon>
        <taxon>Pezizomycotina</taxon>
        <taxon>Dothideomycetes</taxon>
        <taxon>Dothideomycetes incertae sedis</taxon>
        <taxon>Microthyriales</taxon>
        <taxon>Microthyriaceae</taxon>
        <taxon>Microthyrium</taxon>
    </lineage>
</organism>
<dbReference type="Gene3D" id="3.40.50.1240">
    <property type="entry name" value="Phosphoglycerate mutase-like"/>
    <property type="match status" value="1"/>
</dbReference>
<sequence>MEPRIHLVRHAQSEHNVTHDRSQHDPPLTALGEQQISELAEKFPYHDQVAVILTSPLRRTIQTALGGFSHILDRTSPRIGGASGIENGAQFEIYQQVQPTNGMPCNVGSKREILEKEFAGLDFSELSDTWMLKEGFYADTEETVAERGKAVRNHLASLVEKYKAQGGERRDIVLVGHGDTRDYVTGEGKVDWPRAGWASFHLVKVADGHRLELIS</sequence>
<evidence type="ECO:0000313" key="2">
    <source>
        <dbReference type="Proteomes" id="UP000799302"/>
    </source>
</evidence>
<dbReference type="EMBL" id="MU004232">
    <property type="protein sequence ID" value="KAF2671955.1"/>
    <property type="molecule type" value="Genomic_DNA"/>
</dbReference>
<dbReference type="PANTHER" id="PTHR48100:SF54">
    <property type="entry name" value="PHOSPHATASE SPAC5H10.03-RELATED"/>
    <property type="match status" value="1"/>
</dbReference>
<dbReference type="GO" id="GO:0005737">
    <property type="term" value="C:cytoplasm"/>
    <property type="evidence" value="ECO:0007669"/>
    <property type="project" value="TreeGrafter"/>
</dbReference>
<proteinExistence type="predicted"/>
<dbReference type="PANTHER" id="PTHR48100">
    <property type="entry name" value="BROAD-SPECIFICITY PHOSPHATASE YOR283W-RELATED"/>
    <property type="match status" value="1"/>
</dbReference>
<gene>
    <name evidence="1" type="ORF">BT63DRAFT_422468</name>
</gene>
<dbReference type="SMART" id="SM00855">
    <property type="entry name" value="PGAM"/>
    <property type="match status" value="1"/>
</dbReference>
<reference evidence="1" key="1">
    <citation type="journal article" date="2020" name="Stud. Mycol.">
        <title>101 Dothideomycetes genomes: a test case for predicting lifestyles and emergence of pathogens.</title>
        <authorList>
            <person name="Haridas S."/>
            <person name="Albert R."/>
            <person name="Binder M."/>
            <person name="Bloem J."/>
            <person name="Labutti K."/>
            <person name="Salamov A."/>
            <person name="Andreopoulos B."/>
            <person name="Baker S."/>
            <person name="Barry K."/>
            <person name="Bills G."/>
            <person name="Bluhm B."/>
            <person name="Cannon C."/>
            <person name="Castanera R."/>
            <person name="Culley D."/>
            <person name="Daum C."/>
            <person name="Ezra D."/>
            <person name="Gonzalez J."/>
            <person name="Henrissat B."/>
            <person name="Kuo A."/>
            <person name="Liang C."/>
            <person name="Lipzen A."/>
            <person name="Lutzoni F."/>
            <person name="Magnuson J."/>
            <person name="Mondo S."/>
            <person name="Nolan M."/>
            <person name="Ohm R."/>
            <person name="Pangilinan J."/>
            <person name="Park H.-J."/>
            <person name="Ramirez L."/>
            <person name="Alfaro M."/>
            <person name="Sun H."/>
            <person name="Tritt A."/>
            <person name="Yoshinaga Y."/>
            <person name="Zwiers L.-H."/>
            <person name="Turgeon B."/>
            <person name="Goodwin S."/>
            <person name="Spatafora J."/>
            <person name="Crous P."/>
            <person name="Grigoriev I."/>
        </authorList>
    </citation>
    <scope>NUCLEOTIDE SEQUENCE</scope>
    <source>
        <strain evidence="1">CBS 115976</strain>
    </source>
</reference>
<protein>
    <submittedName>
        <fullName evidence="1">Phosphoglycerate mutase</fullName>
    </submittedName>
</protein>
<dbReference type="GO" id="GO:0016791">
    <property type="term" value="F:phosphatase activity"/>
    <property type="evidence" value="ECO:0007669"/>
    <property type="project" value="TreeGrafter"/>
</dbReference>
<dbReference type="InterPro" id="IPR029033">
    <property type="entry name" value="His_PPase_superfam"/>
</dbReference>
<evidence type="ECO:0000313" key="1">
    <source>
        <dbReference type="EMBL" id="KAF2671955.1"/>
    </source>
</evidence>
<dbReference type="OrthoDB" id="496981at2759"/>
<dbReference type="Proteomes" id="UP000799302">
    <property type="component" value="Unassembled WGS sequence"/>
</dbReference>
<name>A0A6A6UI47_9PEZI</name>
<dbReference type="InterPro" id="IPR050275">
    <property type="entry name" value="PGM_Phosphatase"/>
</dbReference>
<dbReference type="InterPro" id="IPR013078">
    <property type="entry name" value="His_Pase_superF_clade-1"/>
</dbReference>